<name>A0A565C7W4_9BRAS</name>
<comment type="caution">
    <text evidence="2">The sequence shown here is derived from an EMBL/GenBank/DDBJ whole genome shotgun (WGS) entry which is preliminary data.</text>
</comment>
<feature type="domain" description="Reverse transcriptase zinc-binding" evidence="1">
    <location>
        <begin position="7"/>
        <end position="95"/>
    </location>
</feature>
<gene>
    <name evidence="2" type="ORF">ANE_LOCUS20091</name>
</gene>
<keyword evidence="3" id="KW-1185">Reference proteome</keyword>
<evidence type="ECO:0000313" key="3">
    <source>
        <dbReference type="Proteomes" id="UP000489600"/>
    </source>
</evidence>
<evidence type="ECO:0000313" key="2">
    <source>
        <dbReference type="EMBL" id="VVB09647.1"/>
    </source>
</evidence>
<dbReference type="InterPro" id="IPR026960">
    <property type="entry name" value="RVT-Znf"/>
</dbReference>
<dbReference type="Proteomes" id="UP000489600">
    <property type="component" value="Unassembled WGS sequence"/>
</dbReference>
<accession>A0A565C7W4</accession>
<organism evidence="2 3">
    <name type="scientific">Arabis nemorensis</name>
    <dbReference type="NCBI Taxonomy" id="586526"/>
    <lineage>
        <taxon>Eukaryota</taxon>
        <taxon>Viridiplantae</taxon>
        <taxon>Streptophyta</taxon>
        <taxon>Embryophyta</taxon>
        <taxon>Tracheophyta</taxon>
        <taxon>Spermatophyta</taxon>
        <taxon>Magnoliopsida</taxon>
        <taxon>eudicotyledons</taxon>
        <taxon>Gunneridae</taxon>
        <taxon>Pentapetalae</taxon>
        <taxon>rosids</taxon>
        <taxon>malvids</taxon>
        <taxon>Brassicales</taxon>
        <taxon>Brassicaceae</taxon>
        <taxon>Arabideae</taxon>
        <taxon>Arabis</taxon>
    </lineage>
</organism>
<reference evidence="2" key="1">
    <citation type="submission" date="2019-07" db="EMBL/GenBank/DDBJ databases">
        <authorList>
            <person name="Dittberner H."/>
        </authorList>
    </citation>
    <scope>NUCLEOTIDE SEQUENCE [LARGE SCALE GENOMIC DNA]</scope>
</reference>
<protein>
    <recommendedName>
        <fullName evidence="1">Reverse transcriptase zinc-binding domain-containing protein</fullName>
    </recommendedName>
</protein>
<proteinExistence type="predicted"/>
<sequence length="138" mass="15380">MTKNGAYTTKTGYVLLQLETEQPNTTQFNWQANIWKLRTSPKIKTFLWKAAVNGLPVGEALQRRGIEVDGLCKRCGALETVQHMLISCPFAQAVWELAPVTSPHRLLIGDSVSELLSKAKKWINLPPSGCTAHLHAWI</sequence>
<evidence type="ECO:0000259" key="1">
    <source>
        <dbReference type="Pfam" id="PF13966"/>
    </source>
</evidence>
<dbReference type="Pfam" id="PF13966">
    <property type="entry name" value="zf-RVT"/>
    <property type="match status" value="1"/>
</dbReference>
<dbReference type="EMBL" id="CABITT030000007">
    <property type="protein sequence ID" value="VVB09647.1"/>
    <property type="molecule type" value="Genomic_DNA"/>
</dbReference>
<dbReference type="AlphaFoldDB" id="A0A565C7W4"/>
<dbReference type="OrthoDB" id="1113207at2759"/>